<evidence type="ECO:0000313" key="3">
    <source>
        <dbReference type="Proteomes" id="UP001293254"/>
    </source>
</evidence>
<feature type="region of interest" description="Disordered" evidence="1">
    <location>
        <begin position="372"/>
        <end position="400"/>
    </location>
</feature>
<feature type="compositionally biased region" description="Basic and acidic residues" evidence="1">
    <location>
        <begin position="374"/>
        <end position="387"/>
    </location>
</feature>
<feature type="compositionally biased region" description="Basic and acidic residues" evidence="1">
    <location>
        <begin position="142"/>
        <end position="170"/>
    </location>
</feature>
<organism evidence="2 3">
    <name type="scientific">Sesamum alatum</name>
    <dbReference type="NCBI Taxonomy" id="300844"/>
    <lineage>
        <taxon>Eukaryota</taxon>
        <taxon>Viridiplantae</taxon>
        <taxon>Streptophyta</taxon>
        <taxon>Embryophyta</taxon>
        <taxon>Tracheophyta</taxon>
        <taxon>Spermatophyta</taxon>
        <taxon>Magnoliopsida</taxon>
        <taxon>eudicotyledons</taxon>
        <taxon>Gunneridae</taxon>
        <taxon>Pentapetalae</taxon>
        <taxon>asterids</taxon>
        <taxon>lamiids</taxon>
        <taxon>Lamiales</taxon>
        <taxon>Pedaliaceae</taxon>
        <taxon>Sesamum</taxon>
    </lineage>
</organism>
<dbReference type="Proteomes" id="UP001293254">
    <property type="component" value="Unassembled WGS sequence"/>
</dbReference>
<evidence type="ECO:0000313" key="2">
    <source>
        <dbReference type="EMBL" id="KAK4422907.1"/>
    </source>
</evidence>
<keyword evidence="3" id="KW-1185">Reference proteome</keyword>
<feature type="compositionally biased region" description="Polar residues" evidence="1">
    <location>
        <begin position="316"/>
        <end position="330"/>
    </location>
</feature>
<accession>A0AAE1Y420</accession>
<comment type="caution">
    <text evidence="2">The sequence shown here is derived from an EMBL/GenBank/DDBJ whole genome shotgun (WGS) entry which is preliminary data.</text>
</comment>
<dbReference type="AlphaFoldDB" id="A0AAE1Y420"/>
<feature type="compositionally biased region" description="Polar residues" evidence="1">
    <location>
        <begin position="388"/>
        <end position="400"/>
    </location>
</feature>
<name>A0AAE1Y420_9LAMI</name>
<proteinExistence type="predicted"/>
<feature type="region of interest" description="Disordered" evidence="1">
    <location>
        <begin position="308"/>
        <end position="337"/>
    </location>
</feature>
<protein>
    <submittedName>
        <fullName evidence="2">Uncharacterized protein</fullName>
    </submittedName>
</protein>
<evidence type="ECO:0000256" key="1">
    <source>
        <dbReference type="SAM" id="MobiDB-lite"/>
    </source>
</evidence>
<gene>
    <name evidence="2" type="ORF">Salat_1873300</name>
</gene>
<reference evidence="2" key="2">
    <citation type="journal article" date="2024" name="Plant">
        <title>Genomic evolution and insights into agronomic trait innovations of Sesamum species.</title>
        <authorList>
            <person name="Miao H."/>
            <person name="Wang L."/>
            <person name="Qu L."/>
            <person name="Liu H."/>
            <person name="Sun Y."/>
            <person name="Le M."/>
            <person name="Wang Q."/>
            <person name="Wei S."/>
            <person name="Zheng Y."/>
            <person name="Lin W."/>
            <person name="Duan Y."/>
            <person name="Cao H."/>
            <person name="Xiong S."/>
            <person name="Wang X."/>
            <person name="Wei L."/>
            <person name="Li C."/>
            <person name="Ma Q."/>
            <person name="Ju M."/>
            <person name="Zhao R."/>
            <person name="Li G."/>
            <person name="Mu C."/>
            <person name="Tian Q."/>
            <person name="Mei H."/>
            <person name="Zhang T."/>
            <person name="Gao T."/>
            <person name="Zhang H."/>
        </authorList>
    </citation>
    <scope>NUCLEOTIDE SEQUENCE</scope>
    <source>
        <strain evidence="2">3651</strain>
    </source>
</reference>
<feature type="compositionally biased region" description="Polar residues" evidence="1">
    <location>
        <begin position="171"/>
        <end position="194"/>
    </location>
</feature>
<sequence length="400" mass="44688">MEPFPHLMELNRYLARNIHPNQDSCGLGVSGSAQLLHNALIEARHCSLNLCAPIAVDRYPLTDLDFLNLTGTLPDTQPRWYGGPPSIAVFPSTPEPSTLGPNPPISSIEPPTPFNHTTPSAASFDSGQKNILLYSPTSASHFQHDPEKAHLGHDHNSCLSKPKPDNDRPETTPTLLETQRSDQNNQLGLNTNEATTKKGKRVMFSEAKHHSSQLEQGVTAEPSDTGHRKQIIEKSSASNLNGNVTNASYQNYPQEIAGDSEDDFNYDDPIIIELLDKDWDKELEIHKRSPKDKAAQFDINSSIIRDNTRPLFKGDTSANRTTGIQDTYNTSEEEEETTPIYNRFHTLQNLEEEETPPPELHTQINTEAVIQVHEQGDKAQQEKEKSFEISQASTHNYLQE</sequence>
<dbReference type="EMBL" id="JACGWO010000007">
    <property type="protein sequence ID" value="KAK4422907.1"/>
    <property type="molecule type" value="Genomic_DNA"/>
</dbReference>
<feature type="region of interest" description="Disordered" evidence="1">
    <location>
        <begin position="139"/>
        <end position="198"/>
    </location>
</feature>
<feature type="region of interest" description="Disordered" evidence="1">
    <location>
        <begin position="94"/>
        <end position="122"/>
    </location>
</feature>
<reference evidence="2" key="1">
    <citation type="submission" date="2020-06" db="EMBL/GenBank/DDBJ databases">
        <authorList>
            <person name="Li T."/>
            <person name="Hu X."/>
            <person name="Zhang T."/>
            <person name="Song X."/>
            <person name="Zhang H."/>
            <person name="Dai N."/>
            <person name="Sheng W."/>
            <person name="Hou X."/>
            <person name="Wei L."/>
        </authorList>
    </citation>
    <scope>NUCLEOTIDE SEQUENCE</scope>
    <source>
        <strain evidence="2">3651</strain>
        <tissue evidence="2">Leaf</tissue>
    </source>
</reference>